<evidence type="ECO:0000313" key="3">
    <source>
        <dbReference type="Proteomes" id="UP000478417"/>
    </source>
</evidence>
<dbReference type="EMBL" id="JAAGNX010000001">
    <property type="protein sequence ID" value="NDV61361.1"/>
    <property type="molecule type" value="Genomic_DNA"/>
</dbReference>
<keyword evidence="3" id="KW-1185">Reference proteome</keyword>
<protein>
    <recommendedName>
        <fullName evidence="4">WD40 repeat protein</fullName>
    </recommendedName>
</protein>
<reference evidence="2 3" key="1">
    <citation type="submission" date="2020-02" db="EMBL/GenBank/DDBJ databases">
        <title>Albibacoteraceae fam. nov., the first described family within the subdivision 4 Verrucomicrobia.</title>
        <authorList>
            <person name="Xi F."/>
        </authorList>
    </citation>
    <scope>NUCLEOTIDE SEQUENCE [LARGE SCALE GENOMIC DNA]</scope>
    <source>
        <strain evidence="2 3">CK1056</strain>
    </source>
</reference>
<name>A0A6B2LXM8_9BACT</name>
<accession>A0A6B2LXM8</accession>
<dbReference type="RefSeq" id="WP_163962225.1">
    <property type="nucleotide sequence ID" value="NZ_JAAGNX010000001.1"/>
</dbReference>
<dbReference type="AlphaFoldDB" id="A0A6B2LXM8"/>
<feature type="signal peptide" evidence="1">
    <location>
        <begin position="1"/>
        <end position="18"/>
    </location>
</feature>
<dbReference type="Proteomes" id="UP000478417">
    <property type="component" value="Unassembled WGS sequence"/>
</dbReference>
<sequence>MKLFSILPFIALPLSLVAAEFPLEALPPHITLDLPHGERPDWAPTGSDTYIFLDAPGGKPFEKNRITGELRSILPPDCDNCRVWRAYYLPNRDYLMTIGPARDQATIHIVDKGLETPAWDMGVVAHEGVAVSRHSFQLAWSDGPNIYYGELIYGDGNVPTLEKQRVILNVDELKTRDESIPGEGAGATVYLDYHEPQNWRPPHDRELIFSRYGTSTTGHYSSETWMWNMDTDAVTNLSNRHAYYDEPEGIFPDGEYTLVECDMFLPVSQHAQILDLYRMKIDGSGRDMLRLTHFGDYKMPGSDVTFKANQGVISEDGKYMLFGEGRSNTNDQPGAGFGIYLFDFAAGGIEVGVLPQSPADPKAE</sequence>
<dbReference type="SUPFAM" id="SSF82171">
    <property type="entry name" value="DPP6 N-terminal domain-like"/>
    <property type="match status" value="1"/>
</dbReference>
<keyword evidence="1" id="KW-0732">Signal</keyword>
<organism evidence="2 3">
    <name type="scientific">Oceanipulchritudo coccoides</name>
    <dbReference type="NCBI Taxonomy" id="2706888"/>
    <lineage>
        <taxon>Bacteria</taxon>
        <taxon>Pseudomonadati</taxon>
        <taxon>Verrucomicrobiota</taxon>
        <taxon>Opitutia</taxon>
        <taxon>Puniceicoccales</taxon>
        <taxon>Oceanipulchritudinaceae</taxon>
        <taxon>Oceanipulchritudo</taxon>
    </lineage>
</organism>
<evidence type="ECO:0000313" key="2">
    <source>
        <dbReference type="EMBL" id="NDV61361.1"/>
    </source>
</evidence>
<feature type="chain" id="PRO_5025591027" description="WD40 repeat protein" evidence="1">
    <location>
        <begin position="19"/>
        <end position="364"/>
    </location>
</feature>
<proteinExistence type="predicted"/>
<evidence type="ECO:0008006" key="4">
    <source>
        <dbReference type="Google" id="ProtNLM"/>
    </source>
</evidence>
<dbReference type="InterPro" id="IPR011042">
    <property type="entry name" value="6-blade_b-propeller_TolB-like"/>
</dbReference>
<comment type="caution">
    <text evidence="2">The sequence shown here is derived from an EMBL/GenBank/DDBJ whole genome shotgun (WGS) entry which is preliminary data.</text>
</comment>
<gene>
    <name evidence="2" type="ORF">G0Q06_02725</name>
</gene>
<evidence type="ECO:0000256" key="1">
    <source>
        <dbReference type="SAM" id="SignalP"/>
    </source>
</evidence>
<dbReference type="Gene3D" id="2.120.10.30">
    <property type="entry name" value="TolB, C-terminal domain"/>
    <property type="match status" value="1"/>
</dbReference>